<sequence>MLKPSTPTPNHLRTLKLSFFDQLAFPVYVPVLFYYLPSVKISCDKLQKSLAETLTKFYPLAGRFSEDDDELSIHCNDEGVEYIESKVNMDLAEFLRTEHAPKIDLLPEMDHRPSSPLLGIQVNLFNCGGLVIGTHISHKIADAFTLATFVKEWAHTSLTGTLKAGSLPSFGHLSSLFPTRVLSGTQFPSYINTTRPKIVTRRFIFDALAIANLKNTIEDSTAIRPTRVVLIMSLIWKALVGISTAKNGHSRNSSILFLINLRGKSNLPSLDDDALGNCTMIGIANMEARKDELNDFVKLVGNTIRDTCVAIGKAESVDDISSLVVNNHRKVIEKFAQGDEIDVYPSTSWCRFCWYEADFGWGKPFWVSLVECDAFEGISLMDTKDGDGIEAWVSLKENDMAQFERDPNILSSTSKLAFHSFG</sequence>
<dbReference type="PANTHER" id="PTHR31623:SF122">
    <property type="entry name" value="HXXXD-TYPE ACYL-TRANSFERASE FAMILY PROTEIN"/>
    <property type="match status" value="1"/>
</dbReference>
<dbReference type="PANTHER" id="PTHR31623">
    <property type="entry name" value="F21J9.9"/>
    <property type="match status" value="1"/>
</dbReference>
<keyword evidence="5" id="KW-1185">Reference proteome</keyword>
<accession>A0AAF0PXB2</accession>
<gene>
    <name evidence="4" type="ORF">MTR67_006001</name>
</gene>
<evidence type="ECO:0000313" key="5">
    <source>
        <dbReference type="Proteomes" id="UP001234989"/>
    </source>
</evidence>
<reference evidence="4" key="1">
    <citation type="submission" date="2023-08" db="EMBL/GenBank/DDBJ databases">
        <title>A de novo genome assembly of Solanum verrucosum Schlechtendal, a Mexican diploid species geographically isolated from the other diploid A-genome species in potato relatives.</title>
        <authorList>
            <person name="Hosaka K."/>
        </authorList>
    </citation>
    <scope>NUCLEOTIDE SEQUENCE</scope>
    <source>
        <tissue evidence="4">Young leaves</tissue>
    </source>
</reference>
<organism evidence="4 5">
    <name type="scientific">Solanum verrucosum</name>
    <dbReference type="NCBI Taxonomy" id="315347"/>
    <lineage>
        <taxon>Eukaryota</taxon>
        <taxon>Viridiplantae</taxon>
        <taxon>Streptophyta</taxon>
        <taxon>Embryophyta</taxon>
        <taxon>Tracheophyta</taxon>
        <taxon>Spermatophyta</taxon>
        <taxon>Magnoliopsida</taxon>
        <taxon>eudicotyledons</taxon>
        <taxon>Gunneridae</taxon>
        <taxon>Pentapetalae</taxon>
        <taxon>asterids</taxon>
        <taxon>lamiids</taxon>
        <taxon>Solanales</taxon>
        <taxon>Solanaceae</taxon>
        <taxon>Solanoideae</taxon>
        <taxon>Solaneae</taxon>
        <taxon>Solanum</taxon>
    </lineage>
</organism>
<dbReference type="GO" id="GO:0016746">
    <property type="term" value="F:acyltransferase activity"/>
    <property type="evidence" value="ECO:0007669"/>
    <property type="project" value="UniProtKB-KW"/>
</dbReference>
<dbReference type="InterPro" id="IPR023213">
    <property type="entry name" value="CAT-like_dom_sf"/>
</dbReference>
<keyword evidence="3" id="KW-0012">Acyltransferase</keyword>
<evidence type="ECO:0000313" key="4">
    <source>
        <dbReference type="EMBL" id="WMV12616.1"/>
    </source>
</evidence>
<keyword evidence="2" id="KW-0808">Transferase</keyword>
<evidence type="ECO:0000256" key="3">
    <source>
        <dbReference type="ARBA" id="ARBA00023315"/>
    </source>
</evidence>
<dbReference type="AlphaFoldDB" id="A0AAF0PXB2"/>
<proteinExistence type="inferred from homology"/>
<evidence type="ECO:0000256" key="2">
    <source>
        <dbReference type="ARBA" id="ARBA00022679"/>
    </source>
</evidence>
<dbReference type="Proteomes" id="UP001234989">
    <property type="component" value="Chromosome 1"/>
</dbReference>
<dbReference type="Gene3D" id="3.30.559.10">
    <property type="entry name" value="Chloramphenicol acetyltransferase-like domain"/>
    <property type="match status" value="2"/>
</dbReference>
<dbReference type="EMBL" id="CP133612">
    <property type="protein sequence ID" value="WMV12616.1"/>
    <property type="molecule type" value="Genomic_DNA"/>
</dbReference>
<comment type="similarity">
    <text evidence="1">Belongs to the plant acyltransferase family.</text>
</comment>
<dbReference type="Pfam" id="PF02458">
    <property type="entry name" value="Transferase"/>
    <property type="match status" value="1"/>
</dbReference>
<evidence type="ECO:0000256" key="1">
    <source>
        <dbReference type="ARBA" id="ARBA00009861"/>
    </source>
</evidence>
<protein>
    <submittedName>
        <fullName evidence="4">Uncharacterized protein</fullName>
    </submittedName>
</protein>
<name>A0AAF0PXB2_SOLVR</name>